<evidence type="ECO:0000313" key="5">
    <source>
        <dbReference type="EMBL" id="MBU3220682.1"/>
    </source>
</evidence>
<dbReference type="NCBIfam" id="TIGR00350">
    <property type="entry name" value="lytR_cpsA_psr"/>
    <property type="match status" value="1"/>
</dbReference>
<keyword evidence="3" id="KW-1133">Transmembrane helix</keyword>
<comment type="similarity">
    <text evidence="1">Belongs to the LytR/CpsA/Psr (LCP) family.</text>
</comment>
<dbReference type="PANTHER" id="PTHR33392">
    <property type="entry name" value="POLYISOPRENYL-TEICHOIC ACID--PEPTIDOGLYCAN TEICHOIC ACID TRANSFERASE TAGU"/>
    <property type="match status" value="1"/>
</dbReference>
<evidence type="ECO:0000313" key="6">
    <source>
        <dbReference type="Proteomes" id="UP000740830"/>
    </source>
</evidence>
<feature type="domain" description="Cell envelope-related transcriptional attenuator" evidence="4">
    <location>
        <begin position="116"/>
        <end position="273"/>
    </location>
</feature>
<keyword evidence="3" id="KW-0812">Transmembrane</keyword>
<dbReference type="Pfam" id="PF03816">
    <property type="entry name" value="LytR_cpsA_psr"/>
    <property type="match status" value="1"/>
</dbReference>
<evidence type="ECO:0000259" key="4">
    <source>
        <dbReference type="Pfam" id="PF03816"/>
    </source>
</evidence>
<reference evidence="5 6" key="1">
    <citation type="submission" date="2021-06" db="EMBL/GenBank/DDBJ databases">
        <title>Clostridia strains as spoilage organisms.</title>
        <authorList>
            <person name="Wambui J."/>
            <person name="Stephan R."/>
            <person name="Stevens M.J.A."/>
        </authorList>
    </citation>
    <scope>NUCLEOTIDE SEQUENCE [LARGE SCALE GENOMIC DNA]</scope>
    <source>
        <strain evidence="5 6">CM013</strain>
    </source>
</reference>
<dbReference type="InterPro" id="IPR050922">
    <property type="entry name" value="LytR/CpsA/Psr_CW_biosynth"/>
</dbReference>
<evidence type="ECO:0000256" key="2">
    <source>
        <dbReference type="SAM" id="MobiDB-lite"/>
    </source>
</evidence>
<dbReference type="Proteomes" id="UP000740830">
    <property type="component" value="Unassembled WGS sequence"/>
</dbReference>
<dbReference type="InterPro" id="IPR004474">
    <property type="entry name" value="LytR_CpsA_psr"/>
</dbReference>
<sequence length="365" mass="41232">MSSDFKNKNGETSPFSASEVRKRSAKYDKKKNNKKKNIKRKRRRVIYILLFILLFIVGLGSSYIFNLLDKVKTNVISKNKEDLGIHSDVSDAFDNSNVINIALFGLDKRSDDEPGRSDATMVITIDKKNDKLKMSSIMRDSYVNIDGHGKDKLNHAHAFGGPELALKTINQNYKLNVKDYVSINFSNMEKLIDALGGVMVDVKKEEIEQINLYVKDLNLSNNGSSGYISKAGSQKLNGVQALAYTRIRYVGNGDFERTDRQRVVLNSMFETIKSAGVSQYPSIVSKLLPLVETSLSKTDILKLGTEVMVNGKMTIEQERFPVDGYYKDGGEMIKGVWYLPFDSEATIKQMQDYIFNDKKPEPKKN</sequence>
<evidence type="ECO:0000256" key="1">
    <source>
        <dbReference type="ARBA" id="ARBA00006068"/>
    </source>
</evidence>
<accession>A0ABS6C5B6</accession>
<organism evidence="5 6">
    <name type="scientific">Clostridium algidicarnis</name>
    <dbReference type="NCBI Taxonomy" id="37659"/>
    <lineage>
        <taxon>Bacteria</taxon>
        <taxon>Bacillati</taxon>
        <taxon>Bacillota</taxon>
        <taxon>Clostridia</taxon>
        <taxon>Eubacteriales</taxon>
        <taxon>Clostridiaceae</taxon>
        <taxon>Clostridium</taxon>
    </lineage>
</organism>
<name>A0ABS6C5B6_9CLOT</name>
<feature type="transmembrane region" description="Helical" evidence="3">
    <location>
        <begin position="45"/>
        <end position="65"/>
    </location>
</feature>
<comment type="caution">
    <text evidence="5">The sequence shown here is derived from an EMBL/GenBank/DDBJ whole genome shotgun (WGS) entry which is preliminary data.</text>
</comment>
<proteinExistence type="inferred from homology"/>
<protein>
    <submittedName>
        <fullName evidence="5">LCP family protein</fullName>
    </submittedName>
</protein>
<evidence type="ECO:0000256" key="3">
    <source>
        <dbReference type="SAM" id="Phobius"/>
    </source>
</evidence>
<gene>
    <name evidence="5" type="ORF">KPL27_11370</name>
</gene>
<dbReference type="RefSeq" id="WP_216132550.1">
    <property type="nucleotide sequence ID" value="NZ_JAHLDG010000019.1"/>
</dbReference>
<dbReference type="PANTHER" id="PTHR33392:SF6">
    <property type="entry name" value="POLYISOPRENYL-TEICHOIC ACID--PEPTIDOGLYCAN TEICHOIC ACID TRANSFERASE TAGU"/>
    <property type="match status" value="1"/>
</dbReference>
<keyword evidence="3" id="KW-0472">Membrane</keyword>
<feature type="region of interest" description="Disordered" evidence="2">
    <location>
        <begin position="1"/>
        <end position="36"/>
    </location>
</feature>
<dbReference type="EMBL" id="JAHLDG010000019">
    <property type="protein sequence ID" value="MBU3220682.1"/>
    <property type="molecule type" value="Genomic_DNA"/>
</dbReference>
<keyword evidence="6" id="KW-1185">Reference proteome</keyword>